<dbReference type="AlphaFoldDB" id="A0A8H4W0L1"/>
<keyword evidence="7" id="KW-0808">Transferase</keyword>
<dbReference type="EC" id="2.4.1.256" evidence="4"/>
<comment type="caution">
    <text evidence="16">The sequence shown here is derived from an EMBL/GenBank/DDBJ whole genome shotgun (WGS) entry which is preliminary data.</text>
</comment>
<comment type="pathway">
    <text evidence="2">Protein modification; protein glycosylation.</text>
</comment>
<evidence type="ECO:0000256" key="5">
    <source>
        <dbReference type="ARBA" id="ARBA00018512"/>
    </source>
</evidence>
<dbReference type="InterPro" id="IPR016900">
    <property type="entry name" value="Alg10"/>
</dbReference>
<feature type="transmembrane region" description="Helical" evidence="15">
    <location>
        <begin position="206"/>
        <end position="225"/>
    </location>
</feature>
<evidence type="ECO:0000256" key="3">
    <source>
        <dbReference type="ARBA" id="ARBA00010600"/>
    </source>
</evidence>
<evidence type="ECO:0000256" key="14">
    <source>
        <dbReference type="ARBA" id="ARBA00048064"/>
    </source>
</evidence>
<comment type="subcellular location">
    <subcellularLocation>
        <location evidence="1">Endoplasmic reticulum membrane</location>
        <topology evidence="1">Multi-pass membrane protein</topology>
    </subcellularLocation>
</comment>
<dbReference type="PANTHER" id="PTHR12989">
    <property type="entry name" value="ALPHA-1,2-GLUCOSYLTRANSFERASE ALG10"/>
    <property type="match status" value="1"/>
</dbReference>
<keyword evidence="8 15" id="KW-0812">Transmembrane</keyword>
<dbReference type="Proteomes" id="UP000566819">
    <property type="component" value="Unassembled WGS sequence"/>
</dbReference>
<evidence type="ECO:0000256" key="9">
    <source>
        <dbReference type="ARBA" id="ARBA00022824"/>
    </source>
</evidence>
<evidence type="ECO:0000313" key="16">
    <source>
        <dbReference type="EMBL" id="KAF4629231.1"/>
    </source>
</evidence>
<name>A0A8H4W0L1_9HELO</name>
<feature type="transmembrane region" description="Helical" evidence="15">
    <location>
        <begin position="316"/>
        <end position="339"/>
    </location>
</feature>
<dbReference type="PANTHER" id="PTHR12989:SF10">
    <property type="entry name" value="DOL-P-GLC:GLC(2)MAN(9)GLCNAC(2)-PP-DOL ALPHA-1,2-GLUCOSYLTRANSFERASE-RELATED"/>
    <property type="match status" value="1"/>
</dbReference>
<dbReference type="GO" id="GO:0005789">
    <property type="term" value="C:endoplasmic reticulum membrane"/>
    <property type="evidence" value="ECO:0007669"/>
    <property type="project" value="UniProtKB-SubCell"/>
</dbReference>
<evidence type="ECO:0000256" key="1">
    <source>
        <dbReference type="ARBA" id="ARBA00004477"/>
    </source>
</evidence>
<dbReference type="GO" id="GO:0106073">
    <property type="term" value="F:dolichyl pyrophosphate Glc2Man9GlcNAc2 alpha-1,2-glucosyltransferase activity"/>
    <property type="evidence" value="ECO:0007669"/>
    <property type="project" value="UniProtKB-EC"/>
</dbReference>
<feature type="transmembrane region" description="Helical" evidence="15">
    <location>
        <begin position="123"/>
        <end position="144"/>
    </location>
</feature>
<evidence type="ECO:0000313" key="17">
    <source>
        <dbReference type="Proteomes" id="UP000566819"/>
    </source>
</evidence>
<evidence type="ECO:0000256" key="10">
    <source>
        <dbReference type="ARBA" id="ARBA00022989"/>
    </source>
</evidence>
<sequence>MSTSKPVQESSIITPWFVGGIVLLDKPYRPFLGTTKLHAFAASAFLAVFILAKLWQGQVTNIVPEPYLDEIFHIPQAQAYCQKQYDVWDPKLTTPPGLYAFAVRFIWDSALGCSVYNLRLFNVFALLMTMLYALDCRTLITGIWKRPSSAYKNWNSNSFSFESIHTAINIALFPPIFFFSGLFYTDVLSTCVVLRAYGLFLQRKGAYSNSGEGLVWIYLTGLVALSMRQTNIFWVAVFMGGLEAVRTIKANATSSSENEVEPKTWQEYITYSFKQYSRGSIHDLPLKDAGVHDFILTALSLAIAILYHPLLTLTRLWPYISLLLSFSAFVFWNGGVVLAKTKTKTPTPKPGNQSHSEEGPTTSFLLILLLTTALSLITAPLVEPRYFILPFVLWRLHLPPHSPSPPTKSHASPSPTSKAETGLEKMQTLVGKLGGYSLHAETLWYLLINAVTGYIFLYRTYLPWLSGPGDVEGPGDRDKGEVECVRGEWSVVNAADVAPFEEVVIVRGCEGEEACCCDAEKILRGRLKTLKRDKPPAERDVKGSD</sequence>
<keyword evidence="10 15" id="KW-1133">Transmembrane helix</keyword>
<protein>
    <recommendedName>
        <fullName evidence="5">Dol-P-Glc:Glc(2)Man(9)GlcNAc(2)-PP-Dol alpha-1,2-glucosyltransferase</fullName>
        <ecNumber evidence="4">2.4.1.256</ecNumber>
    </recommendedName>
    <alternativeName>
        <fullName evidence="12">Asparagine-linked glycosylation protein 10</fullName>
    </alternativeName>
</protein>
<keyword evidence="6" id="KW-0328">Glycosyltransferase</keyword>
<evidence type="ECO:0000256" key="11">
    <source>
        <dbReference type="ARBA" id="ARBA00023136"/>
    </source>
</evidence>
<evidence type="ECO:0000256" key="6">
    <source>
        <dbReference type="ARBA" id="ARBA00022676"/>
    </source>
</evidence>
<evidence type="ECO:0000256" key="13">
    <source>
        <dbReference type="ARBA" id="ARBA00044727"/>
    </source>
</evidence>
<evidence type="ECO:0000256" key="15">
    <source>
        <dbReference type="SAM" id="Phobius"/>
    </source>
</evidence>
<evidence type="ECO:0000256" key="7">
    <source>
        <dbReference type="ARBA" id="ARBA00022679"/>
    </source>
</evidence>
<evidence type="ECO:0000256" key="4">
    <source>
        <dbReference type="ARBA" id="ARBA00011967"/>
    </source>
</evidence>
<evidence type="ECO:0000256" key="2">
    <source>
        <dbReference type="ARBA" id="ARBA00004922"/>
    </source>
</evidence>
<feature type="transmembrane region" description="Helical" evidence="15">
    <location>
        <begin position="291"/>
        <end position="310"/>
    </location>
</feature>
<dbReference type="EMBL" id="JAAMPI010000704">
    <property type="protein sequence ID" value="KAF4629231.1"/>
    <property type="molecule type" value="Genomic_DNA"/>
</dbReference>
<dbReference type="UniPathway" id="UPA00378"/>
<feature type="transmembrane region" description="Helical" evidence="15">
    <location>
        <begin position="37"/>
        <end position="55"/>
    </location>
</feature>
<keyword evidence="17" id="KW-1185">Reference proteome</keyword>
<evidence type="ECO:0000256" key="12">
    <source>
        <dbReference type="ARBA" id="ARBA00032069"/>
    </source>
</evidence>
<comment type="similarity">
    <text evidence="3">Belongs to the ALG10 glucosyltransferase family.</text>
</comment>
<accession>A0A8H4W0L1</accession>
<feature type="transmembrane region" description="Helical" evidence="15">
    <location>
        <begin position="360"/>
        <end position="382"/>
    </location>
</feature>
<feature type="transmembrane region" description="Helical" evidence="15">
    <location>
        <begin position="164"/>
        <end position="185"/>
    </location>
</feature>
<proteinExistence type="inferred from homology"/>
<keyword evidence="9" id="KW-0256">Endoplasmic reticulum</keyword>
<dbReference type="OrthoDB" id="4769at2759"/>
<keyword evidence="11 15" id="KW-0472">Membrane</keyword>
<evidence type="ECO:0000256" key="8">
    <source>
        <dbReference type="ARBA" id="ARBA00022692"/>
    </source>
</evidence>
<organism evidence="16 17">
    <name type="scientific">Cudoniella acicularis</name>
    <dbReference type="NCBI Taxonomy" id="354080"/>
    <lineage>
        <taxon>Eukaryota</taxon>
        <taxon>Fungi</taxon>
        <taxon>Dikarya</taxon>
        <taxon>Ascomycota</taxon>
        <taxon>Pezizomycotina</taxon>
        <taxon>Leotiomycetes</taxon>
        <taxon>Helotiales</taxon>
        <taxon>Tricladiaceae</taxon>
        <taxon>Cudoniella</taxon>
    </lineage>
</organism>
<dbReference type="Pfam" id="PF04922">
    <property type="entry name" value="DIE2_ALG10"/>
    <property type="match status" value="2"/>
</dbReference>
<feature type="transmembrane region" description="Helical" evidence="15">
    <location>
        <begin position="442"/>
        <end position="458"/>
    </location>
</feature>
<comment type="catalytic activity">
    <reaction evidence="14">
        <text>an alpha-D-Glc-(1-&gt;3)-alpha-D-Glc-(1-&gt;3)-alpha-D-Man-(1-&gt;2)-alpha-D-Man-(1-&gt;2)-alpha-D-Man-(1-&gt;3)-[alpha-D-Man-(1-&gt;2)-alpha-D-Man-(1-&gt;3)-[alpha-D-Man-(1-&gt;2)-alpha-D-Man-(1-&gt;6)]-alpha-D-Man-(1-&gt;6)]-beta-D-Man-(1-&gt;4)-beta-D-GlcNAc-(1-&gt;4)-alpha-D-GlcNAc-diphospho-di-trans,poly-cis-dolichol + a di-trans,poly-cis-dolichyl beta-D-glucosyl phosphate = a alpha-D-Glc-(1-&gt;2)-alpha-D-Glc-(1-&gt;3)-alpha-D-Glc-(1-&gt;3)-alpha-D-Man-(1-&gt;2)-alpha-D-Man-(1-&gt;2)-alpha-D-Man-(1-&gt;3)-[alpha-D-Man-(1-&gt;2)-alpha-D-Man-(1-&gt;3)-[alpha-D-Man-(1-&gt;2)-alpha-D-Man-(1-&gt;6)]-alpha-D-Man-(1-&gt;6)]-beta-D-Man-(1-&gt;4)-beta-D-GlcNAc-(1-&gt;4)-alpha-D-GlcNAc-diphospho-di-trans,poly-cis-dolichol + a di-trans,poly-cis-dolichyl phosphate + H(+)</text>
        <dbReference type="Rhea" id="RHEA:29543"/>
        <dbReference type="Rhea" id="RHEA-COMP:19498"/>
        <dbReference type="Rhea" id="RHEA-COMP:19502"/>
        <dbReference type="Rhea" id="RHEA-COMP:19512"/>
        <dbReference type="Rhea" id="RHEA-COMP:19522"/>
        <dbReference type="ChEBI" id="CHEBI:15378"/>
        <dbReference type="ChEBI" id="CHEBI:57525"/>
        <dbReference type="ChEBI" id="CHEBI:57683"/>
        <dbReference type="ChEBI" id="CHEBI:132522"/>
        <dbReference type="ChEBI" id="CHEBI:132523"/>
        <dbReference type="EC" id="2.4.1.256"/>
    </reaction>
    <physiologicalReaction direction="left-to-right" evidence="14">
        <dbReference type="Rhea" id="RHEA:29544"/>
    </physiologicalReaction>
</comment>
<reference evidence="16 17" key="1">
    <citation type="submission" date="2020-03" db="EMBL/GenBank/DDBJ databases">
        <title>Draft Genome Sequence of Cudoniella acicularis.</title>
        <authorList>
            <person name="Buettner E."/>
            <person name="Kellner H."/>
        </authorList>
    </citation>
    <scope>NUCLEOTIDE SEQUENCE [LARGE SCALE GENOMIC DNA]</scope>
    <source>
        <strain evidence="16 17">DSM 108380</strain>
    </source>
</reference>
<comment type="function">
    <text evidence="13">Dol-P-Glc:Glc(2)Man(9)GlcNAc(2)-PP-Dol alpha-1,2-glucosyltransferase that operates in the biosynthetic pathway of dolichol-linked oligosaccharides, the glycan precursors employed in protein asparagine (N)-glycosylation. The assembly of dolichol-linked oligosaccharides begins on the cytosolic side of the endoplasmic reticulum membrane and finishes in its lumen. The sequential addition of sugars to dolichol pyrophosphate produces dolichol-linked oligosaccharides containing fourteen sugars, including two GlcNAcs, nine mannoses and three glucoses. Once assembled, the oligosaccharide is transferred from the lipid to nascent proteins by oligosaccharyltransferases. In the lumen of the endoplasmic reticulum, adds the third and last glucose residue from dolichyl phosphate glucose (Dol-P-Glc) onto the lipid-linked oligosaccharide intermediate Glc(2)Man(9)GlcNAc(2)-PP-Dol to produce Glc(3)Man(9)GlcNAc(2)-PP-Dol.</text>
</comment>
<gene>
    <name evidence="16" type="ORF">G7Y89_g8921</name>
</gene>
<dbReference type="GO" id="GO:0006488">
    <property type="term" value="P:dolichol-linked oligosaccharide biosynthetic process"/>
    <property type="evidence" value="ECO:0007669"/>
    <property type="project" value="InterPro"/>
</dbReference>